<name>A0A916Z8T4_9SPHN</name>
<dbReference type="Proteomes" id="UP000612349">
    <property type="component" value="Unassembled WGS sequence"/>
</dbReference>
<evidence type="ECO:0000313" key="2">
    <source>
        <dbReference type="EMBL" id="GGD80353.1"/>
    </source>
</evidence>
<reference evidence="2" key="2">
    <citation type="submission" date="2020-09" db="EMBL/GenBank/DDBJ databases">
        <authorList>
            <person name="Sun Q."/>
            <person name="Zhou Y."/>
        </authorList>
    </citation>
    <scope>NUCLEOTIDE SEQUENCE</scope>
    <source>
        <strain evidence="2">CGMCC 1.15360</strain>
    </source>
</reference>
<dbReference type="Pfam" id="PF06283">
    <property type="entry name" value="ThuA"/>
    <property type="match status" value="1"/>
</dbReference>
<dbReference type="InterPro" id="IPR029062">
    <property type="entry name" value="Class_I_gatase-like"/>
</dbReference>
<accession>A0A916Z8T4</accession>
<protein>
    <recommendedName>
        <fullName evidence="1">ThuA-like domain-containing protein</fullName>
    </recommendedName>
</protein>
<dbReference type="AlphaFoldDB" id="A0A916Z8T4"/>
<sequence length="267" mass="29390">MTGRNRVQLIVGAEFHDADYVRRELLEMLSADPLNLVRCDSDWSHADALGETDFLLTYSSNVFPDAAGRTALEAFLRRGGRWLAIHGSAAYTEFRPPAVDIGGIRLPGLTDTPDKEGAYMDILGCRFVSHLAMQEIEIAPCSDHPLVAGIAPFRVTDEPYVMELRGEVEVLASARFTGEAPGYVRGPWLEDEERPQIILHRLGDGEALYVAPGHACGPYDLRPFIDEIPAIRGPWTVPEYREIIARAIRWGTGQSVISTSSPETATG</sequence>
<dbReference type="EMBL" id="BMIP01000009">
    <property type="protein sequence ID" value="GGD80353.1"/>
    <property type="molecule type" value="Genomic_DNA"/>
</dbReference>
<comment type="caution">
    <text evidence="2">The sequence shown here is derived from an EMBL/GenBank/DDBJ whole genome shotgun (WGS) entry which is preliminary data.</text>
</comment>
<keyword evidence="3" id="KW-1185">Reference proteome</keyword>
<dbReference type="SUPFAM" id="SSF52317">
    <property type="entry name" value="Class I glutamine amidotransferase-like"/>
    <property type="match status" value="1"/>
</dbReference>
<evidence type="ECO:0000313" key="3">
    <source>
        <dbReference type="Proteomes" id="UP000612349"/>
    </source>
</evidence>
<dbReference type="Gene3D" id="3.40.50.880">
    <property type="match status" value="1"/>
</dbReference>
<evidence type="ECO:0000259" key="1">
    <source>
        <dbReference type="Pfam" id="PF06283"/>
    </source>
</evidence>
<dbReference type="RefSeq" id="WP_066770806.1">
    <property type="nucleotide sequence ID" value="NZ_BMIP01000009.1"/>
</dbReference>
<dbReference type="InterPro" id="IPR029010">
    <property type="entry name" value="ThuA-like"/>
</dbReference>
<feature type="domain" description="ThuA-like" evidence="1">
    <location>
        <begin position="38"/>
        <end position="219"/>
    </location>
</feature>
<dbReference type="OrthoDB" id="109511at2"/>
<proteinExistence type="predicted"/>
<gene>
    <name evidence="2" type="ORF">GCM10010990_32810</name>
</gene>
<organism evidence="2 3">
    <name type="scientific">Croceicoccus mobilis</name>
    <dbReference type="NCBI Taxonomy" id="1703339"/>
    <lineage>
        <taxon>Bacteria</taxon>
        <taxon>Pseudomonadati</taxon>
        <taxon>Pseudomonadota</taxon>
        <taxon>Alphaproteobacteria</taxon>
        <taxon>Sphingomonadales</taxon>
        <taxon>Erythrobacteraceae</taxon>
        <taxon>Croceicoccus</taxon>
    </lineage>
</organism>
<reference evidence="2" key="1">
    <citation type="journal article" date="2014" name="Int. J. Syst. Evol. Microbiol.">
        <title>Complete genome sequence of Corynebacterium casei LMG S-19264T (=DSM 44701T), isolated from a smear-ripened cheese.</title>
        <authorList>
            <consortium name="US DOE Joint Genome Institute (JGI-PGF)"/>
            <person name="Walter F."/>
            <person name="Albersmeier A."/>
            <person name="Kalinowski J."/>
            <person name="Ruckert C."/>
        </authorList>
    </citation>
    <scope>NUCLEOTIDE SEQUENCE</scope>
    <source>
        <strain evidence="2">CGMCC 1.15360</strain>
    </source>
</reference>